<comment type="caution">
    <text evidence="16">The sequence shown here is derived from an EMBL/GenBank/DDBJ whole genome shotgun (WGS) entry which is preliminary data.</text>
</comment>
<accession>A0AAV5AP41</accession>
<evidence type="ECO:0000256" key="3">
    <source>
        <dbReference type="ARBA" id="ARBA00004629"/>
    </source>
</evidence>
<evidence type="ECO:0000256" key="5">
    <source>
        <dbReference type="ARBA" id="ARBA00020497"/>
    </source>
</evidence>
<evidence type="ECO:0000256" key="9">
    <source>
        <dbReference type="ARBA" id="ARBA00022829"/>
    </source>
</evidence>
<keyword evidence="7" id="KW-0963">Cytoplasm</keyword>
<evidence type="ECO:0000256" key="11">
    <source>
        <dbReference type="ARBA" id="ARBA00023212"/>
    </source>
</evidence>
<dbReference type="GO" id="GO:1990537">
    <property type="term" value="C:mitotic spindle polar microtubule"/>
    <property type="evidence" value="ECO:0007669"/>
    <property type="project" value="TreeGrafter"/>
</dbReference>
<keyword evidence="11" id="KW-0206">Cytoskeleton</keyword>
<keyword evidence="8" id="KW-0493">Microtubule</keyword>
<dbReference type="PANTHER" id="PTHR28113:SF1">
    <property type="entry name" value="DASH COMPLEX SUBUNIT DAM1"/>
    <property type="match status" value="1"/>
</dbReference>
<feature type="compositionally biased region" description="Polar residues" evidence="15">
    <location>
        <begin position="16"/>
        <end position="32"/>
    </location>
</feature>
<evidence type="ECO:0000256" key="15">
    <source>
        <dbReference type="SAM" id="MobiDB-lite"/>
    </source>
</evidence>
<dbReference type="AlphaFoldDB" id="A0AAV5AP41"/>
<evidence type="ECO:0000313" key="17">
    <source>
        <dbReference type="Proteomes" id="UP001050691"/>
    </source>
</evidence>
<dbReference type="GO" id="GO:0044732">
    <property type="term" value="C:mitotic spindle pole body"/>
    <property type="evidence" value="ECO:0007669"/>
    <property type="project" value="TreeGrafter"/>
</dbReference>
<feature type="region of interest" description="Disordered" evidence="15">
    <location>
        <begin position="151"/>
        <end position="170"/>
    </location>
</feature>
<evidence type="ECO:0000256" key="10">
    <source>
        <dbReference type="ARBA" id="ARBA00022838"/>
    </source>
</evidence>
<keyword evidence="12" id="KW-0539">Nucleus</keyword>
<organism evidence="16 17">
    <name type="scientific">Clathrus columnatus</name>
    <dbReference type="NCBI Taxonomy" id="1419009"/>
    <lineage>
        <taxon>Eukaryota</taxon>
        <taxon>Fungi</taxon>
        <taxon>Dikarya</taxon>
        <taxon>Basidiomycota</taxon>
        <taxon>Agaricomycotina</taxon>
        <taxon>Agaricomycetes</taxon>
        <taxon>Phallomycetidae</taxon>
        <taxon>Phallales</taxon>
        <taxon>Clathraceae</taxon>
        <taxon>Clathrus</taxon>
    </lineage>
</organism>
<evidence type="ECO:0000256" key="1">
    <source>
        <dbReference type="ARBA" id="ARBA00004123"/>
    </source>
</evidence>
<dbReference type="PANTHER" id="PTHR28113">
    <property type="entry name" value="DASH COMPLEX SUBUNIT DAM1"/>
    <property type="match status" value="1"/>
</dbReference>
<dbReference type="Pfam" id="PF08653">
    <property type="entry name" value="DASH_Dam1"/>
    <property type="match status" value="1"/>
</dbReference>
<dbReference type="InterPro" id="IPR013962">
    <property type="entry name" value="DASH_Dam1"/>
</dbReference>
<keyword evidence="13" id="KW-0137">Centromere</keyword>
<name>A0AAV5AP41_9AGAM</name>
<evidence type="ECO:0000256" key="2">
    <source>
        <dbReference type="ARBA" id="ARBA00004186"/>
    </source>
</evidence>
<evidence type="ECO:0000256" key="12">
    <source>
        <dbReference type="ARBA" id="ARBA00023242"/>
    </source>
</evidence>
<gene>
    <name evidence="16" type="ORF">Clacol_009199</name>
</gene>
<keyword evidence="17" id="KW-1185">Reference proteome</keyword>
<evidence type="ECO:0000256" key="8">
    <source>
        <dbReference type="ARBA" id="ARBA00022701"/>
    </source>
</evidence>
<reference evidence="16" key="1">
    <citation type="submission" date="2021-10" db="EMBL/GenBank/DDBJ databases">
        <title>De novo Genome Assembly of Clathrus columnatus (Basidiomycota, Fungi) Using Illumina and Nanopore Sequence Data.</title>
        <authorList>
            <person name="Ogiso-Tanaka E."/>
            <person name="Itagaki H."/>
            <person name="Hosoya T."/>
            <person name="Hosaka K."/>
        </authorList>
    </citation>
    <scope>NUCLEOTIDE SEQUENCE</scope>
    <source>
        <strain evidence="16">MO-923</strain>
    </source>
</reference>
<evidence type="ECO:0000313" key="16">
    <source>
        <dbReference type="EMBL" id="GJJ14929.1"/>
    </source>
</evidence>
<dbReference type="GO" id="GO:0042729">
    <property type="term" value="C:DASH complex"/>
    <property type="evidence" value="ECO:0007669"/>
    <property type="project" value="InterPro"/>
</dbReference>
<feature type="compositionally biased region" description="Basic residues" evidence="15">
    <location>
        <begin position="161"/>
        <end position="170"/>
    </location>
</feature>
<comment type="similarity">
    <text evidence="4">Belongs to the DASH complex DAM1 family.</text>
</comment>
<dbReference type="GO" id="GO:1990758">
    <property type="term" value="P:mitotic sister chromatid biorientation"/>
    <property type="evidence" value="ECO:0007669"/>
    <property type="project" value="TreeGrafter"/>
</dbReference>
<protein>
    <recommendedName>
        <fullName evidence="5">DASH complex subunit DAM1</fullName>
    </recommendedName>
    <alternativeName>
        <fullName evidence="14">Outer kinetochore protein DAM1</fullName>
    </alternativeName>
</protein>
<dbReference type="Proteomes" id="UP001050691">
    <property type="component" value="Unassembled WGS sequence"/>
</dbReference>
<keyword evidence="9" id="KW-0159">Chromosome partition</keyword>
<proteinExistence type="inferred from homology"/>
<feature type="region of interest" description="Disordered" evidence="15">
    <location>
        <begin position="1"/>
        <end position="32"/>
    </location>
</feature>
<keyword evidence="10" id="KW-0995">Kinetochore</keyword>
<evidence type="ECO:0000256" key="13">
    <source>
        <dbReference type="ARBA" id="ARBA00023328"/>
    </source>
</evidence>
<comment type="subcellular location">
    <subcellularLocation>
        <location evidence="3">Chromosome</location>
        <location evidence="3">Centromere</location>
        <location evidence="3">Kinetochore</location>
    </subcellularLocation>
    <subcellularLocation>
        <location evidence="2">Cytoplasm</location>
        <location evidence="2">Cytoskeleton</location>
        <location evidence="2">Spindle</location>
    </subcellularLocation>
    <subcellularLocation>
        <location evidence="1">Nucleus</location>
    </subcellularLocation>
</comment>
<evidence type="ECO:0000256" key="4">
    <source>
        <dbReference type="ARBA" id="ARBA00010073"/>
    </source>
</evidence>
<evidence type="ECO:0000256" key="14">
    <source>
        <dbReference type="ARBA" id="ARBA00030453"/>
    </source>
</evidence>
<evidence type="ECO:0000256" key="7">
    <source>
        <dbReference type="ARBA" id="ARBA00022490"/>
    </source>
</evidence>
<sequence>MSTAPHRTPLRRVSRGSLSALSRSHNDNSSPAGLQFLGPALEILTDEVDALSQNVDGLNKLSSSLKRFNESFASYLFMQKINVFSVEWFEAPTEESHELAAQRQEARHAAAAALEVARRNQQHPQSAPVTAKADSVDHTLPCDTTFGLSEIHEAPGPNNAKSKKKVKPKLTAKERKERTMIFEKVCAILPLEFRGGDPTLRRQVEHVLDCLLDSKRNGLKSRKVVRKEVNPVGGTFSLTDIRFISLKEFRVEWYTFGKVYHDIMIPFVRRHTVPMEAVFYVL</sequence>
<keyword evidence="6" id="KW-0158">Chromosome</keyword>
<dbReference type="EMBL" id="BPWL01000010">
    <property type="protein sequence ID" value="GJJ14929.1"/>
    <property type="molecule type" value="Genomic_DNA"/>
</dbReference>
<evidence type="ECO:0000256" key="6">
    <source>
        <dbReference type="ARBA" id="ARBA00022454"/>
    </source>
</evidence>